<organism evidence="2 3">
    <name type="scientific">Aspergillus saccharolyticus JOP 1030-1</name>
    <dbReference type="NCBI Taxonomy" id="1450539"/>
    <lineage>
        <taxon>Eukaryota</taxon>
        <taxon>Fungi</taxon>
        <taxon>Dikarya</taxon>
        <taxon>Ascomycota</taxon>
        <taxon>Pezizomycotina</taxon>
        <taxon>Eurotiomycetes</taxon>
        <taxon>Eurotiomycetidae</taxon>
        <taxon>Eurotiales</taxon>
        <taxon>Aspergillaceae</taxon>
        <taxon>Aspergillus</taxon>
        <taxon>Aspergillus subgen. Circumdati</taxon>
    </lineage>
</organism>
<dbReference type="InterPro" id="IPR036770">
    <property type="entry name" value="Ankyrin_rpt-contain_sf"/>
</dbReference>
<dbReference type="AlphaFoldDB" id="A0A319AGY8"/>
<dbReference type="PROSITE" id="PS50088">
    <property type="entry name" value="ANK_REPEAT"/>
    <property type="match status" value="1"/>
</dbReference>
<dbReference type="Gene3D" id="1.25.40.20">
    <property type="entry name" value="Ankyrin repeat-containing domain"/>
    <property type="match status" value="1"/>
</dbReference>
<accession>A0A319AGY8</accession>
<sequence length="331" mass="37971">MASTFKSKRPVRGLEDICERLRWSIDYLSENSLSCYSRTCQGKHGATFRELLKRCIVSGLGPEAYRVVEPTDPHIPNSLESAICSGDDFNIDHYLYEEGVDVWEVDSHGVSLLHLAAAAGNTNVIRKLLRLGVNPTVHIGPRHDRLSVIDCLNPMLPELDRGIKMLLEERCVFFTDRIFVALLRTSGFQELFKRASENGTDLLRSPCDTATRKERYFLLVRHAPSIEVFRFMHLHVAKLDWEANEASQMIREALLCRKPEFARFMIQNEFPIVVRCTFGLPEVEEAVALGYVSVLEDLFARHELRGYRNKEMILNRCKARNQELRGRMDSV</sequence>
<keyword evidence="1" id="KW-0040">ANK repeat</keyword>
<feature type="repeat" description="ANK" evidence="1">
    <location>
        <begin position="108"/>
        <end position="134"/>
    </location>
</feature>
<reference evidence="2 3" key="1">
    <citation type="submission" date="2016-12" db="EMBL/GenBank/DDBJ databases">
        <title>The genomes of Aspergillus section Nigri reveals drivers in fungal speciation.</title>
        <authorList>
            <consortium name="DOE Joint Genome Institute"/>
            <person name="Vesth T.C."/>
            <person name="Nybo J."/>
            <person name="Theobald S."/>
            <person name="Brandl J."/>
            <person name="Frisvad J.C."/>
            <person name="Nielsen K.F."/>
            <person name="Lyhne E.K."/>
            <person name="Kogle M.E."/>
            <person name="Kuo A."/>
            <person name="Riley R."/>
            <person name="Clum A."/>
            <person name="Nolan M."/>
            <person name="Lipzen A."/>
            <person name="Salamov A."/>
            <person name="Henrissat B."/>
            <person name="Wiebenga A."/>
            <person name="De Vries R.P."/>
            <person name="Grigoriev I.V."/>
            <person name="Mortensen U.H."/>
            <person name="Andersen M.R."/>
            <person name="Baker S.E."/>
        </authorList>
    </citation>
    <scope>NUCLEOTIDE SEQUENCE [LARGE SCALE GENOMIC DNA]</scope>
    <source>
        <strain evidence="2 3">JOP 1030-1</strain>
    </source>
</reference>
<keyword evidence="3" id="KW-1185">Reference proteome</keyword>
<evidence type="ECO:0000256" key="1">
    <source>
        <dbReference type="PROSITE-ProRule" id="PRU00023"/>
    </source>
</evidence>
<dbReference type="EMBL" id="KZ821229">
    <property type="protein sequence ID" value="PYH45892.1"/>
    <property type="molecule type" value="Genomic_DNA"/>
</dbReference>
<dbReference type="SUPFAM" id="SSF48403">
    <property type="entry name" value="Ankyrin repeat"/>
    <property type="match status" value="1"/>
</dbReference>
<gene>
    <name evidence="2" type="ORF">BP01DRAFT_382074</name>
</gene>
<dbReference type="Proteomes" id="UP000248349">
    <property type="component" value="Unassembled WGS sequence"/>
</dbReference>
<evidence type="ECO:0000313" key="3">
    <source>
        <dbReference type="Proteomes" id="UP000248349"/>
    </source>
</evidence>
<dbReference type="RefSeq" id="XP_025431874.1">
    <property type="nucleotide sequence ID" value="XM_025577348.1"/>
</dbReference>
<evidence type="ECO:0000313" key="2">
    <source>
        <dbReference type="EMBL" id="PYH45892.1"/>
    </source>
</evidence>
<protein>
    <submittedName>
        <fullName evidence="2">Uncharacterized protein</fullName>
    </submittedName>
</protein>
<dbReference type="PROSITE" id="PS50297">
    <property type="entry name" value="ANK_REP_REGION"/>
    <property type="match status" value="1"/>
</dbReference>
<name>A0A319AGY8_9EURO</name>
<dbReference type="SMART" id="SM00248">
    <property type="entry name" value="ANK"/>
    <property type="match status" value="1"/>
</dbReference>
<proteinExistence type="predicted"/>
<dbReference type="GeneID" id="37078577"/>
<dbReference type="OrthoDB" id="539213at2759"/>
<dbReference type="InterPro" id="IPR002110">
    <property type="entry name" value="Ankyrin_rpt"/>
</dbReference>